<evidence type="ECO:0000256" key="6">
    <source>
        <dbReference type="ARBA" id="ARBA00022737"/>
    </source>
</evidence>
<name>A0A8D8WSY5_9HEMI</name>
<comment type="function">
    <text evidence="1 11">Functions in the biosynthesis of the anionic phospholipids phosphatidylglycerol and cardiolipin.</text>
</comment>
<dbReference type="CDD" id="cd09137">
    <property type="entry name" value="PLDc_PGS1_euk_2"/>
    <property type="match status" value="1"/>
</dbReference>
<dbReference type="PIRSF" id="PIRSF000850">
    <property type="entry name" value="Phospholipase_D_PSS"/>
    <property type="match status" value="1"/>
</dbReference>
<dbReference type="EMBL" id="HBUF01220460">
    <property type="protein sequence ID" value="CAG6669214.1"/>
    <property type="molecule type" value="Transcribed_RNA"/>
</dbReference>
<proteinExistence type="inferred from homology"/>
<dbReference type="SMART" id="SM00155">
    <property type="entry name" value="PLDc"/>
    <property type="match status" value="2"/>
</dbReference>
<evidence type="ECO:0000256" key="2">
    <source>
        <dbReference type="ARBA" id="ARBA00005042"/>
    </source>
</evidence>
<dbReference type="GO" id="GO:0032049">
    <property type="term" value="P:cardiolipin biosynthetic process"/>
    <property type="evidence" value="ECO:0007669"/>
    <property type="project" value="InterPro"/>
</dbReference>
<dbReference type="PROSITE" id="PS50035">
    <property type="entry name" value="PLD"/>
    <property type="match status" value="1"/>
</dbReference>
<evidence type="ECO:0000256" key="9">
    <source>
        <dbReference type="ARBA" id="ARBA00023264"/>
    </source>
</evidence>
<dbReference type="Gene3D" id="3.30.870.10">
    <property type="entry name" value="Endonuclease Chain A"/>
    <property type="match status" value="2"/>
</dbReference>
<keyword evidence="4 11" id="KW-0444">Lipid biosynthesis</keyword>
<dbReference type="SUPFAM" id="SSF56024">
    <property type="entry name" value="Phospholipase D/nuclease"/>
    <property type="match status" value="2"/>
</dbReference>
<dbReference type="PANTHER" id="PTHR12586:SF1">
    <property type="entry name" value="CDP-DIACYLGLYCEROL--GLYCEROL-3-PHOSPHATE 3-PHOSPHATIDYLTRANSFERASE, MITOCHONDRIAL"/>
    <property type="match status" value="1"/>
</dbReference>
<evidence type="ECO:0000256" key="8">
    <source>
        <dbReference type="ARBA" id="ARBA00023209"/>
    </source>
</evidence>
<dbReference type="CDD" id="cd09135">
    <property type="entry name" value="PLDc_PGS1_euk_1"/>
    <property type="match status" value="1"/>
</dbReference>
<keyword evidence="9 11" id="KW-1208">Phospholipid metabolism</keyword>
<evidence type="ECO:0000256" key="4">
    <source>
        <dbReference type="ARBA" id="ARBA00022516"/>
    </source>
</evidence>
<evidence type="ECO:0000256" key="1">
    <source>
        <dbReference type="ARBA" id="ARBA00003537"/>
    </source>
</evidence>
<evidence type="ECO:0000256" key="11">
    <source>
        <dbReference type="RuleBase" id="RU365024"/>
    </source>
</evidence>
<evidence type="ECO:0000256" key="5">
    <source>
        <dbReference type="ARBA" id="ARBA00022679"/>
    </source>
</evidence>
<comment type="subcellular location">
    <subcellularLocation>
        <location evidence="11">Mitochondrion</location>
    </subcellularLocation>
</comment>
<evidence type="ECO:0000256" key="7">
    <source>
        <dbReference type="ARBA" id="ARBA00023098"/>
    </source>
</evidence>
<organism evidence="14">
    <name type="scientific">Cacopsylla melanoneura</name>
    <dbReference type="NCBI Taxonomy" id="428564"/>
    <lineage>
        <taxon>Eukaryota</taxon>
        <taxon>Metazoa</taxon>
        <taxon>Ecdysozoa</taxon>
        <taxon>Arthropoda</taxon>
        <taxon>Hexapoda</taxon>
        <taxon>Insecta</taxon>
        <taxon>Pterygota</taxon>
        <taxon>Neoptera</taxon>
        <taxon>Paraneoptera</taxon>
        <taxon>Hemiptera</taxon>
        <taxon>Sternorrhyncha</taxon>
        <taxon>Psylloidea</taxon>
        <taxon>Psyllidae</taxon>
        <taxon>Psyllinae</taxon>
        <taxon>Cacopsylla</taxon>
    </lineage>
</organism>
<keyword evidence="11" id="KW-0496">Mitochondrion</keyword>
<comment type="similarity">
    <text evidence="3 11">Belongs to the CDP-alcohol phosphatidyltransferase class-II family.</text>
</comment>
<keyword evidence="5 11" id="KW-0808">Transferase</keyword>
<dbReference type="GO" id="GO:0005524">
    <property type="term" value="F:ATP binding"/>
    <property type="evidence" value="ECO:0007669"/>
    <property type="project" value="UniProtKB-KW"/>
</dbReference>
<reference evidence="14" key="1">
    <citation type="submission" date="2021-05" db="EMBL/GenBank/DDBJ databases">
        <authorList>
            <person name="Alioto T."/>
            <person name="Alioto T."/>
            <person name="Gomez Garrido J."/>
        </authorList>
    </citation>
    <scope>NUCLEOTIDE SEQUENCE</scope>
</reference>
<feature type="compositionally biased region" description="Low complexity" evidence="12">
    <location>
        <begin position="223"/>
        <end position="247"/>
    </location>
</feature>
<keyword evidence="11" id="KW-0547">Nucleotide-binding</keyword>
<dbReference type="InterPro" id="IPR025202">
    <property type="entry name" value="PLD-like_dom"/>
</dbReference>
<feature type="domain" description="PLD phosphodiesterase" evidence="13">
    <location>
        <begin position="135"/>
        <end position="161"/>
    </location>
</feature>
<keyword evidence="7 11" id="KW-0443">Lipid metabolism</keyword>
<evidence type="ECO:0000259" key="13">
    <source>
        <dbReference type="PROSITE" id="PS50035"/>
    </source>
</evidence>
<accession>A0A8D8WSY5</accession>
<comment type="catalytic activity">
    <reaction evidence="10 11">
        <text>a CDP-1,2-diacyl-sn-glycerol + sn-glycerol 3-phosphate = a 1,2-diacyl-sn-glycero-3-phospho-(1'-sn-glycero-3'-phosphate) + CMP + H(+)</text>
        <dbReference type="Rhea" id="RHEA:12593"/>
        <dbReference type="ChEBI" id="CHEBI:15378"/>
        <dbReference type="ChEBI" id="CHEBI:57597"/>
        <dbReference type="ChEBI" id="CHEBI:58332"/>
        <dbReference type="ChEBI" id="CHEBI:60110"/>
        <dbReference type="ChEBI" id="CHEBI:60377"/>
        <dbReference type="EC" id="2.7.8.5"/>
    </reaction>
</comment>
<keyword evidence="8 11" id="KW-0594">Phospholipid biosynthesis</keyword>
<comment type="pathway">
    <text evidence="2 11">Phospholipid metabolism; phosphatidylglycerol biosynthesis; phosphatidylglycerol from CDP-diacylglycerol: step 1/2.</text>
</comment>
<keyword evidence="6" id="KW-0677">Repeat</keyword>
<feature type="region of interest" description="Disordered" evidence="12">
    <location>
        <begin position="218"/>
        <end position="247"/>
    </location>
</feature>
<dbReference type="EC" id="2.7.8.5" evidence="11"/>
<evidence type="ECO:0000313" key="14">
    <source>
        <dbReference type="EMBL" id="CAG6669214.1"/>
    </source>
</evidence>
<protein>
    <recommendedName>
        <fullName evidence="11">CDP-diacylglycerol--glycerol-3-phosphate 3-phosphatidyltransferase</fullName>
        <ecNumber evidence="11">2.7.8.5</ecNumber>
    </recommendedName>
</protein>
<dbReference type="GO" id="GO:0005739">
    <property type="term" value="C:mitochondrion"/>
    <property type="evidence" value="ECO:0007669"/>
    <property type="project" value="UniProtKB-SubCell"/>
</dbReference>
<dbReference type="GO" id="GO:0008444">
    <property type="term" value="F:CDP-diacylglycerol-glycerol-3-phosphate 3-phosphatidyltransferase activity"/>
    <property type="evidence" value="ECO:0007669"/>
    <property type="project" value="UniProtKB-EC"/>
</dbReference>
<dbReference type="AlphaFoldDB" id="A0A8D8WSY5"/>
<dbReference type="PANTHER" id="PTHR12586">
    <property type="entry name" value="CDP-DIACYLGLYCEROL--SERINE O-PHOSPHATIDYLTRANSFERASE"/>
    <property type="match status" value="1"/>
</dbReference>
<evidence type="ECO:0000256" key="12">
    <source>
        <dbReference type="SAM" id="MobiDB-lite"/>
    </source>
</evidence>
<dbReference type="Pfam" id="PF13091">
    <property type="entry name" value="PLDc_2"/>
    <property type="match status" value="1"/>
</dbReference>
<evidence type="ECO:0000256" key="10">
    <source>
        <dbReference type="ARBA" id="ARBA00048586"/>
    </source>
</evidence>
<dbReference type="InterPro" id="IPR016270">
    <property type="entry name" value="PGS1"/>
</dbReference>
<keyword evidence="11" id="KW-0067">ATP-binding</keyword>
<dbReference type="UniPathway" id="UPA00084">
    <property type="reaction ID" value="UER00503"/>
</dbReference>
<evidence type="ECO:0000256" key="3">
    <source>
        <dbReference type="ARBA" id="ARBA00010682"/>
    </source>
</evidence>
<sequence>MLPKRWDFVSKLAPVFPARSDQIKLLSQPNEFYSELLGRIQNAKTRIVLTSLYMGTGPLEEKLVQTLQSTLLNNQAVNVRILLDANRGTRGEINSQTLLTPIVSQFSQHCNVAFYHTPDLRWPLSSLLPHRYNELVGLQHMKFYLIDNSVIITGANLSSDYFTNRQDRYILIEDHRQLSDFFDDLSRVLSKISFQLRPNGISGEAPSSQSSGIIHYQNLEGTPSSSRSPISRSEGAPSSSPGGSLSSSLVMSKEFESLSPVSPTKRDEYVERSRSLVMEMYNSYRNKQEPQPSDAGPPNTWLAPLIECPPLSIAIDSTVTKQVIHHALDGSSLHLGTGYFNLTQDYVRAILAKPSVQYSVLMAHPTANGFLNARGVAGGIPYAYTALAAQFLSQVSALKLSMFEYIRKGWTYHAKGLWYADRSDDPPILTLIGSSNFGERSVRRDLECSLLILSEDVTLHTRLEQEKRSLFESSEAFTLDTARRADRKPPLWVQGVLALFRYYF</sequence>
<dbReference type="InterPro" id="IPR001736">
    <property type="entry name" value="PLipase_D/transphosphatidylase"/>
</dbReference>